<dbReference type="Proteomes" id="UP000006738">
    <property type="component" value="Chromosome II"/>
</dbReference>
<name>A3P4M6_BURP0</name>
<dbReference type="AlphaFoldDB" id="A3P4M6"/>
<gene>
    <name evidence="2" type="ordered locus">BURPS1106A_A1250</name>
</gene>
<feature type="region of interest" description="Disordered" evidence="1">
    <location>
        <begin position="1"/>
        <end position="54"/>
    </location>
</feature>
<protein>
    <submittedName>
        <fullName evidence="2">Uncharacterized protein</fullName>
    </submittedName>
</protein>
<feature type="compositionally biased region" description="Low complexity" evidence="1">
    <location>
        <begin position="38"/>
        <end position="51"/>
    </location>
</feature>
<sequence length="73" mass="7493">MDRIAASTRGGGPARRGRRDADDYINAAGGRAPPAQCRAGHAASQQASGARRITPAYRFDRPFAPAASAASAP</sequence>
<organism evidence="2 3">
    <name type="scientific">Burkholderia pseudomallei (strain 1106a)</name>
    <dbReference type="NCBI Taxonomy" id="357348"/>
    <lineage>
        <taxon>Bacteria</taxon>
        <taxon>Pseudomonadati</taxon>
        <taxon>Pseudomonadota</taxon>
        <taxon>Betaproteobacteria</taxon>
        <taxon>Burkholderiales</taxon>
        <taxon>Burkholderiaceae</taxon>
        <taxon>Burkholderia</taxon>
        <taxon>pseudomallei group</taxon>
    </lineage>
</organism>
<accession>A3P4M6</accession>
<dbReference type="KEGG" id="bpl:BURPS1106A_A1250"/>
<evidence type="ECO:0000313" key="3">
    <source>
        <dbReference type="Proteomes" id="UP000006738"/>
    </source>
</evidence>
<proteinExistence type="predicted"/>
<reference evidence="3" key="1">
    <citation type="submission" date="2007-02" db="EMBL/GenBank/DDBJ databases">
        <authorList>
            <person name="DeShazer D."/>
            <person name="Woods D.E."/>
            <person name="Nierman W.C."/>
        </authorList>
    </citation>
    <scope>NUCLEOTIDE SEQUENCE [LARGE SCALE GENOMIC DNA]</scope>
    <source>
        <strain evidence="3">1106a</strain>
    </source>
</reference>
<dbReference type="EMBL" id="CP000573">
    <property type="protein sequence ID" value="ABN95052.1"/>
    <property type="molecule type" value="Genomic_DNA"/>
</dbReference>
<evidence type="ECO:0000313" key="2">
    <source>
        <dbReference type="EMBL" id="ABN95052.1"/>
    </source>
</evidence>
<evidence type="ECO:0000256" key="1">
    <source>
        <dbReference type="SAM" id="MobiDB-lite"/>
    </source>
</evidence>
<dbReference type="HOGENOM" id="CLU_2697531_0_0_4"/>